<dbReference type="GO" id="GO:0010181">
    <property type="term" value="F:FMN binding"/>
    <property type="evidence" value="ECO:0007669"/>
    <property type="project" value="InterPro"/>
</dbReference>
<dbReference type="PROSITE" id="PS51384">
    <property type="entry name" value="FAD_FR"/>
    <property type="match status" value="1"/>
</dbReference>
<dbReference type="PRINTS" id="PR00371">
    <property type="entry name" value="FPNCR"/>
</dbReference>
<keyword evidence="4" id="KW-0812">Transmembrane</keyword>
<evidence type="ECO:0000313" key="7">
    <source>
        <dbReference type="EMBL" id="AZV78418.1"/>
    </source>
</evidence>
<keyword evidence="2" id="KW-0288">FMN</keyword>
<dbReference type="GO" id="GO:0050660">
    <property type="term" value="F:flavin adenine dinucleotide binding"/>
    <property type="evidence" value="ECO:0007669"/>
    <property type="project" value="TreeGrafter"/>
</dbReference>
<keyword evidence="4" id="KW-0472">Membrane</keyword>
<dbReference type="InterPro" id="IPR039261">
    <property type="entry name" value="FNR_nucleotide-bd"/>
</dbReference>
<dbReference type="GO" id="GO:0004783">
    <property type="term" value="F:sulfite reductase (NADPH) activity"/>
    <property type="evidence" value="ECO:0007669"/>
    <property type="project" value="TreeGrafter"/>
</dbReference>
<organism evidence="7 8">
    <name type="scientific">Parasedimentitalea marina</name>
    <dbReference type="NCBI Taxonomy" id="2483033"/>
    <lineage>
        <taxon>Bacteria</taxon>
        <taxon>Pseudomonadati</taxon>
        <taxon>Pseudomonadota</taxon>
        <taxon>Alphaproteobacteria</taxon>
        <taxon>Rhodobacterales</taxon>
        <taxon>Paracoccaceae</taxon>
        <taxon>Parasedimentitalea</taxon>
    </lineage>
</organism>
<dbReference type="Pfam" id="PF00175">
    <property type="entry name" value="NAD_binding_1"/>
    <property type="match status" value="1"/>
</dbReference>
<dbReference type="Proteomes" id="UP000283063">
    <property type="component" value="Chromosome"/>
</dbReference>
<dbReference type="Pfam" id="PF00258">
    <property type="entry name" value="Flavodoxin_1"/>
    <property type="match status" value="1"/>
</dbReference>
<dbReference type="SUPFAM" id="SSF63380">
    <property type="entry name" value="Riboflavin synthase domain-like"/>
    <property type="match status" value="1"/>
</dbReference>
<dbReference type="InterPro" id="IPR001709">
    <property type="entry name" value="Flavoprot_Pyr_Nucl_cyt_Rdtase"/>
</dbReference>
<sequence length="731" mass="77945">MSVSMRGLHRWVGLTSALFGIAMAVTGVILSIDPATEAATTGSLTAPPDITVAQLAQAVSDQVPGLERIEKTANHTVIAHFATAEGFGQTYFNATTLTPIDSTPNSPFLGYIKDFHRSLFLGDFGRGVVGISALAMFVLSVSGLAMIVRKMGGWRAVISPPRSGGYQTLHLNAGRIAVIGLLIVSLTGVVMSLTTFDLIPSPTAANPELPVIQAADAALSIGDLLALQSLPLTELRELVLPYPGDATDAYSLTTSQGSGYIDPVTGQMASFAPNGPGSRLYEFIYLLHTGQGTWPIGLLLGLSMLAVPFVIASGIAMTLRRPANPLRYVKNTPALAADTIVLVGSEGATTWGFAAELSRKLAAEGHSVHVTDMNSRADTYPNGKYLFVLTATYGKGEAPTNAQHFLERLNDFRPNGMRYCVLGFGDTSFPDFCKFAKNVDAALHQTGLQQFHSYATIDRQSSQSFHSWGRTVGQSLGLNLSLDHCAETPKTTHVQLVSKRSYGQEVQAPVAILRLGTKCARSLPKHSAGDLLGVIAPGASFPRYYSLASDSRDGCIEICVRKQPGGLCSGYLADIMVGDTVEVFIKPNPEFRPAKSNAPLILVGAGVGIGPLVGFLRCNLQKRPTHLFWGGRDPSSDYLFREELDVLKTGGQITQITTAFSRIAGGGYVQGKLQSASRDLQTLIQSGAQIMVCGGRVMGTDVQSAFNELLSPIGLDVATLKQQGRYLEDVY</sequence>
<dbReference type="PANTHER" id="PTHR19384:SF17">
    <property type="entry name" value="NADPH--CYTOCHROME P450 REDUCTASE"/>
    <property type="match status" value="1"/>
</dbReference>
<proteinExistence type="predicted"/>
<feature type="transmembrane region" description="Helical" evidence="4">
    <location>
        <begin position="12"/>
        <end position="32"/>
    </location>
</feature>
<evidence type="ECO:0000259" key="6">
    <source>
        <dbReference type="PROSITE" id="PS51384"/>
    </source>
</evidence>
<feature type="transmembrane region" description="Helical" evidence="4">
    <location>
        <begin position="127"/>
        <end position="148"/>
    </location>
</feature>
<accession>A0A3T0N315</accession>
<dbReference type="InterPro" id="IPR029039">
    <property type="entry name" value="Flavoprotein-like_sf"/>
</dbReference>
<keyword evidence="1" id="KW-0285">Flavoprotein</keyword>
<gene>
    <name evidence="7" type="ORF">EBB79_11365</name>
</gene>
<dbReference type="EC" id="1.6.2.4" evidence="3"/>
<dbReference type="PROSITE" id="PS50902">
    <property type="entry name" value="FLAVODOXIN_LIKE"/>
    <property type="match status" value="1"/>
</dbReference>
<name>A0A3T0N315_9RHOB</name>
<dbReference type="InterPro" id="IPR008254">
    <property type="entry name" value="Flavodoxin/NO_synth"/>
</dbReference>
<dbReference type="Pfam" id="PF03929">
    <property type="entry name" value="PepSY_TM"/>
    <property type="match status" value="1"/>
</dbReference>
<dbReference type="InterPro" id="IPR005625">
    <property type="entry name" value="PepSY-ass_TM"/>
</dbReference>
<keyword evidence="4" id="KW-1133">Transmembrane helix</keyword>
<dbReference type="GO" id="GO:0005829">
    <property type="term" value="C:cytosol"/>
    <property type="evidence" value="ECO:0007669"/>
    <property type="project" value="TreeGrafter"/>
</dbReference>
<keyword evidence="8" id="KW-1185">Reference proteome</keyword>
<evidence type="ECO:0000256" key="3">
    <source>
        <dbReference type="ARBA" id="ARBA00023797"/>
    </source>
</evidence>
<evidence type="ECO:0000313" key="8">
    <source>
        <dbReference type="Proteomes" id="UP000283063"/>
    </source>
</evidence>
<dbReference type="InterPro" id="IPR017938">
    <property type="entry name" value="Riboflavin_synthase-like_b-brl"/>
</dbReference>
<dbReference type="Gene3D" id="2.40.30.10">
    <property type="entry name" value="Translation factors"/>
    <property type="match status" value="1"/>
</dbReference>
<dbReference type="Pfam" id="PF00970">
    <property type="entry name" value="FAD_binding_6"/>
    <property type="match status" value="1"/>
</dbReference>
<dbReference type="AlphaFoldDB" id="A0A3T0N315"/>
<evidence type="ECO:0000256" key="4">
    <source>
        <dbReference type="SAM" id="Phobius"/>
    </source>
</evidence>
<dbReference type="InterPro" id="IPR017927">
    <property type="entry name" value="FAD-bd_FR_type"/>
</dbReference>
<dbReference type="Gene3D" id="3.40.50.80">
    <property type="entry name" value="Nucleotide-binding domain of ferredoxin-NADP reductase (FNR) module"/>
    <property type="match status" value="1"/>
</dbReference>
<feature type="transmembrane region" description="Helical" evidence="4">
    <location>
        <begin position="296"/>
        <end position="319"/>
    </location>
</feature>
<dbReference type="SUPFAM" id="SSF52343">
    <property type="entry name" value="Ferredoxin reductase-like, C-terminal NADP-linked domain"/>
    <property type="match status" value="1"/>
</dbReference>
<evidence type="ECO:0000259" key="5">
    <source>
        <dbReference type="PROSITE" id="PS50902"/>
    </source>
</evidence>
<dbReference type="SUPFAM" id="SSF52218">
    <property type="entry name" value="Flavoproteins"/>
    <property type="match status" value="1"/>
</dbReference>
<dbReference type="CDD" id="cd06201">
    <property type="entry name" value="SiR_like2"/>
    <property type="match status" value="1"/>
</dbReference>
<feature type="domain" description="FAD-binding FR-type" evidence="6">
    <location>
        <begin position="489"/>
        <end position="594"/>
    </location>
</feature>
<protein>
    <recommendedName>
        <fullName evidence="3">NADPH--hemoprotein reductase</fullName>
        <ecNumber evidence="3">1.6.2.4</ecNumber>
    </recommendedName>
</protein>
<dbReference type="EMBL" id="CP033219">
    <property type="protein sequence ID" value="AZV78418.1"/>
    <property type="molecule type" value="Genomic_DNA"/>
</dbReference>
<dbReference type="InterPro" id="IPR001433">
    <property type="entry name" value="OxRdtase_FAD/NAD-bd"/>
</dbReference>
<evidence type="ECO:0000256" key="1">
    <source>
        <dbReference type="ARBA" id="ARBA00022630"/>
    </source>
</evidence>
<dbReference type="KEGG" id="sedi:EBB79_11365"/>
<feature type="domain" description="Flavodoxin-like" evidence="5">
    <location>
        <begin position="339"/>
        <end position="473"/>
    </location>
</feature>
<dbReference type="InterPro" id="IPR008333">
    <property type="entry name" value="Cbr1-like_FAD-bd_dom"/>
</dbReference>
<dbReference type="Gene3D" id="3.40.50.360">
    <property type="match status" value="1"/>
</dbReference>
<feature type="transmembrane region" description="Helical" evidence="4">
    <location>
        <begin position="169"/>
        <end position="193"/>
    </location>
</feature>
<dbReference type="OrthoDB" id="9816402at2"/>
<evidence type="ECO:0000256" key="2">
    <source>
        <dbReference type="ARBA" id="ARBA00022643"/>
    </source>
</evidence>
<reference evidence="7 8" key="1">
    <citation type="submission" date="2018-10" db="EMBL/GenBank/DDBJ databases">
        <title>Parasedimentitalea marina sp. nov., a psychrophilic bacterium isolated from deep seawater of the New Britain Trench.</title>
        <authorList>
            <person name="Cao J."/>
        </authorList>
    </citation>
    <scope>NUCLEOTIDE SEQUENCE [LARGE SCALE GENOMIC DNA]</scope>
    <source>
        <strain evidence="7 8">W43</strain>
    </source>
</reference>
<dbReference type="PANTHER" id="PTHR19384">
    <property type="entry name" value="NITRIC OXIDE SYNTHASE-RELATED"/>
    <property type="match status" value="1"/>
</dbReference>